<protein>
    <submittedName>
        <fullName evidence="4">Uncharacterized domain 1-containing protein</fullName>
    </submittedName>
</protein>
<evidence type="ECO:0000259" key="3">
    <source>
        <dbReference type="Pfam" id="PF03061"/>
    </source>
</evidence>
<organism evidence="4 5">
    <name type="scientific">Dokdonella immobilis</name>
    <dbReference type="NCBI Taxonomy" id="578942"/>
    <lineage>
        <taxon>Bacteria</taxon>
        <taxon>Pseudomonadati</taxon>
        <taxon>Pseudomonadota</taxon>
        <taxon>Gammaproteobacteria</taxon>
        <taxon>Lysobacterales</taxon>
        <taxon>Rhodanobacteraceae</taxon>
        <taxon>Dokdonella</taxon>
    </lineage>
</organism>
<gene>
    <name evidence="4" type="ORF">SAMN05216289_12640</name>
</gene>
<dbReference type="Proteomes" id="UP000198575">
    <property type="component" value="Unassembled WGS sequence"/>
</dbReference>
<dbReference type="OrthoDB" id="3477511at2"/>
<dbReference type="InterPro" id="IPR039298">
    <property type="entry name" value="ACOT13"/>
</dbReference>
<name>A0A1I4ZJF5_9GAMM</name>
<dbReference type="PANTHER" id="PTHR21660:SF1">
    <property type="entry name" value="ACYL-COENZYME A THIOESTERASE 13"/>
    <property type="match status" value="1"/>
</dbReference>
<reference evidence="4 5" key="1">
    <citation type="submission" date="2016-10" db="EMBL/GenBank/DDBJ databases">
        <authorList>
            <person name="de Groot N.N."/>
        </authorList>
    </citation>
    <scope>NUCLEOTIDE SEQUENCE [LARGE SCALE GENOMIC DNA]</scope>
    <source>
        <strain evidence="4 5">CGMCC 1.7659</strain>
    </source>
</reference>
<dbReference type="SUPFAM" id="SSF54637">
    <property type="entry name" value="Thioesterase/thiol ester dehydrase-isomerase"/>
    <property type="match status" value="1"/>
</dbReference>
<dbReference type="InterPro" id="IPR003736">
    <property type="entry name" value="PAAI_dom"/>
</dbReference>
<dbReference type="NCBIfam" id="TIGR00369">
    <property type="entry name" value="unchar_dom_1"/>
    <property type="match status" value="1"/>
</dbReference>
<dbReference type="Gene3D" id="3.10.129.10">
    <property type="entry name" value="Hotdog Thioesterase"/>
    <property type="match status" value="1"/>
</dbReference>
<feature type="domain" description="Thioesterase" evidence="3">
    <location>
        <begin position="48"/>
        <end position="121"/>
    </location>
</feature>
<keyword evidence="5" id="KW-1185">Reference proteome</keyword>
<dbReference type="PANTHER" id="PTHR21660">
    <property type="entry name" value="THIOESTERASE SUPERFAMILY MEMBER-RELATED"/>
    <property type="match status" value="1"/>
</dbReference>
<evidence type="ECO:0000256" key="1">
    <source>
        <dbReference type="ARBA" id="ARBA00008324"/>
    </source>
</evidence>
<dbReference type="InterPro" id="IPR006683">
    <property type="entry name" value="Thioestr_dom"/>
</dbReference>
<dbReference type="GO" id="GO:0047617">
    <property type="term" value="F:fatty acyl-CoA hydrolase activity"/>
    <property type="evidence" value="ECO:0007669"/>
    <property type="project" value="InterPro"/>
</dbReference>
<dbReference type="CDD" id="cd03443">
    <property type="entry name" value="PaaI_thioesterase"/>
    <property type="match status" value="1"/>
</dbReference>
<accession>A0A1I4ZJF5</accession>
<evidence type="ECO:0000313" key="4">
    <source>
        <dbReference type="EMBL" id="SFN50374.1"/>
    </source>
</evidence>
<evidence type="ECO:0000313" key="5">
    <source>
        <dbReference type="Proteomes" id="UP000198575"/>
    </source>
</evidence>
<dbReference type="InterPro" id="IPR029069">
    <property type="entry name" value="HotDog_dom_sf"/>
</dbReference>
<evidence type="ECO:0000256" key="2">
    <source>
        <dbReference type="ARBA" id="ARBA00022801"/>
    </source>
</evidence>
<sequence>MTATPPGFEPVSRSSPFADLIGPVWQRADAAGLVFAIRAEEKHCNVRGHVHGGVLGTLADIAMGYSTAFSTRPPTPMVTVNLSIDFAGRAEKGDWIEIHTDVQKVGRQLAFANCHLQVGENRIARASAVFNVIVPAREATA</sequence>
<proteinExistence type="inferred from homology"/>
<comment type="similarity">
    <text evidence="1">Belongs to the thioesterase PaaI family.</text>
</comment>
<dbReference type="EMBL" id="FOVF01000026">
    <property type="protein sequence ID" value="SFN50374.1"/>
    <property type="molecule type" value="Genomic_DNA"/>
</dbReference>
<dbReference type="AlphaFoldDB" id="A0A1I4ZJF5"/>
<dbReference type="STRING" id="578942.SAMN05216289_12640"/>
<keyword evidence="2" id="KW-0378">Hydrolase</keyword>
<dbReference type="RefSeq" id="WP_092409497.1">
    <property type="nucleotide sequence ID" value="NZ_FOVF01000026.1"/>
</dbReference>
<dbReference type="Pfam" id="PF03061">
    <property type="entry name" value="4HBT"/>
    <property type="match status" value="1"/>
</dbReference>